<accession>A0A0K8RWG8</accession>
<evidence type="ECO:0000256" key="10">
    <source>
        <dbReference type="ARBA" id="ARBA00023128"/>
    </source>
</evidence>
<proteinExistence type="inferred from homology"/>
<dbReference type="GO" id="GO:0045275">
    <property type="term" value="C:respiratory chain complex III"/>
    <property type="evidence" value="ECO:0007669"/>
    <property type="project" value="UniProtKB-UniRule"/>
</dbReference>
<sequence>MGKEFGNLMKTRHIVTYYLSPFEQKLFPNISHRILNTWRRFSSSVFRVVPPAVIGPGVQQVPFRGEIYWAHGIVTFGRTAWIR</sequence>
<name>A0A0K8RWG8_CROHD</name>
<evidence type="ECO:0000256" key="4">
    <source>
        <dbReference type="ARBA" id="ARBA00022448"/>
    </source>
</evidence>
<comment type="subunit">
    <text evidence="12 13">Component of the ubiquinol-cytochrome c oxidoreductase (cytochrome b-c1 complex, complex III, CIII), a multisubunit enzyme composed of 11 subunits. The complex is composed of 3 respiratory subunits cytochrome b, cytochrome c1 and Rieske protein UQCRFS1, 2 core protein subunits UQCRC1/QCR1 and UQCRC2/QCR2, and 6 low-molecular weight protein subunits UQCRH/QCR6, UQCRB/QCR7, UQCRQ/QCR8, UQCR10/QCR9, UQCR11/QCR10 and subunit 9, the cleavage product of Rieske protein UQCRFS1. The complex exists as an obligatory dimer and forms supercomplexes (SCs) in the inner mitochondrial membrane with NADH-ubiquinone oxidoreductase (complex I, CI) and cytochrome c oxidase (complex IV, CIV), resulting in different assemblies (supercomplex SCI(1)III(2)IV(1) and megacomplex MCI(2)III(2)IV(2)). Interacts with UQCC6.</text>
</comment>
<dbReference type="SUPFAM" id="SSF81508">
    <property type="entry name" value="Ubiquinone-binding protein QP-C of cytochrome bc1 complex (Ubiquinol-cytochrome c reductase)"/>
    <property type="match status" value="1"/>
</dbReference>
<dbReference type="AlphaFoldDB" id="A0A0K8RWG8"/>
<keyword evidence="11" id="KW-0472">Membrane</keyword>
<keyword evidence="4 13" id="KW-0813">Transport</keyword>
<dbReference type="GO" id="GO:0006122">
    <property type="term" value="P:mitochondrial electron transport, ubiquinol to cytochrome c"/>
    <property type="evidence" value="ECO:0007669"/>
    <property type="project" value="UniProtKB-UniRule"/>
</dbReference>
<evidence type="ECO:0000256" key="9">
    <source>
        <dbReference type="ARBA" id="ARBA00022989"/>
    </source>
</evidence>
<evidence type="ECO:0000256" key="12">
    <source>
        <dbReference type="ARBA" id="ARBA00047105"/>
    </source>
</evidence>
<keyword evidence="6" id="KW-0812">Transmembrane</keyword>
<evidence type="ECO:0000256" key="13">
    <source>
        <dbReference type="RuleBase" id="RU368118"/>
    </source>
</evidence>
<protein>
    <recommendedName>
        <fullName evidence="3 13">Cytochrome b-c1 complex subunit 8</fullName>
    </recommendedName>
    <alternativeName>
        <fullName evidence="13">Complex III subunit 8</fullName>
    </alternativeName>
</protein>
<keyword evidence="8 13" id="KW-0249">Electron transport</keyword>
<evidence type="ECO:0000256" key="8">
    <source>
        <dbReference type="ARBA" id="ARBA00022982"/>
    </source>
</evidence>
<evidence type="ECO:0000256" key="11">
    <source>
        <dbReference type="ARBA" id="ARBA00023136"/>
    </source>
</evidence>
<evidence type="ECO:0000256" key="3">
    <source>
        <dbReference type="ARBA" id="ARBA00016324"/>
    </source>
</evidence>
<evidence type="ECO:0000256" key="1">
    <source>
        <dbReference type="ARBA" id="ARBA00004434"/>
    </source>
</evidence>
<evidence type="ECO:0000256" key="7">
    <source>
        <dbReference type="ARBA" id="ARBA00022792"/>
    </source>
</evidence>
<dbReference type="InterPro" id="IPR004205">
    <property type="entry name" value="Cyt_bc1_su8"/>
</dbReference>
<keyword evidence="10 13" id="KW-0496">Mitochondrion</keyword>
<dbReference type="InterPro" id="IPR036642">
    <property type="entry name" value="Cyt_bc1_su8_sf"/>
</dbReference>
<evidence type="ECO:0000256" key="6">
    <source>
        <dbReference type="ARBA" id="ARBA00022692"/>
    </source>
</evidence>
<dbReference type="PANTHER" id="PTHR12119:SF2">
    <property type="entry name" value="CYTOCHROME B-C1 COMPLEX SUBUNIT 8"/>
    <property type="match status" value="1"/>
</dbReference>
<keyword evidence="9" id="KW-1133">Transmembrane helix</keyword>
<comment type="function">
    <text evidence="13">Component of the ubiquinol-cytochrome c oxidoreductase, a multisubunit transmembrane complex that is part of the mitochondrial electron transport chain which drives oxidative phosphorylation. The complex plays an important role in the uptake of multiple carbon sources present in different host niches.</text>
</comment>
<evidence type="ECO:0000256" key="2">
    <source>
        <dbReference type="ARBA" id="ARBA00007668"/>
    </source>
</evidence>
<comment type="subcellular location">
    <subcellularLocation>
        <location evidence="1 13">Mitochondrion inner membrane</location>
        <topology evidence="1 13">Single-pass membrane protein</topology>
    </subcellularLocation>
</comment>
<evidence type="ECO:0000256" key="5">
    <source>
        <dbReference type="ARBA" id="ARBA00022660"/>
    </source>
</evidence>
<keyword evidence="5 13" id="KW-0679">Respiratory chain</keyword>
<keyword evidence="7 13" id="KW-0999">Mitochondrion inner membrane</keyword>
<comment type="similarity">
    <text evidence="2 13">Belongs to the UQCRQ/QCR8 family.</text>
</comment>
<evidence type="ECO:0000313" key="14">
    <source>
        <dbReference type="EMBL" id="JAG45174.1"/>
    </source>
</evidence>
<dbReference type="Gene3D" id="1.20.5.210">
    <property type="entry name" value="Cytochrome b-c1 complex subunit 8"/>
    <property type="match status" value="1"/>
</dbReference>
<dbReference type="GO" id="GO:0005743">
    <property type="term" value="C:mitochondrial inner membrane"/>
    <property type="evidence" value="ECO:0007669"/>
    <property type="project" value="UniProtKB-SubCell"/>
</dbReference>
<dbReference type="Pfam" id="PF02939">
    <property type="entry name" value="UcrQ"/>
    <property type="match status" value="1"/>
</dbReference>
<organism evidence="14">
    <name type="scientific">Crotalus horridus</name>
    <name type="common">Timber rattlesnake</name>
    <dbReference type="NCBI Taxonomy" id="35024"/>
    <lineage>
        <taxon>Eukaryota</taxon>
        <taxon>Metazoa</taxon>
        <taxon>Chordata</taxon>
        <taxon>Craniata</taxon>
        <taxon>Vertebrata</taxon>
        <taxon>Euteleostomi</taxon>
        <taxon>Lepidosauria</taxon>
        <taxon>Squamata</taxon>
        <taxon>Bifurcata</taxon>
        <taxon>Unidentata</taxon>
        <taxon>Episquamata</taxon>
        <taxon>Toxicofera</taxon>
        <taxon>Serpentes</taxon>
        <taxon>Colubroidea</taxon>
        <taxon>Viperidae</taxon>
        <taxon>Crotalinae</taxon>
        <taxon>Crotalus</taxon>
    </lineage>
</organism>
<dbReference type="PANTHER" id="PTHR12119">
    <property type="entry name" value="UBIQUINOL-CYTOCHROME C REDUCTASE COMPLEX UBIQUINONE-BINDING PROTEIN QP-C"/>
    <property type="match status" value="1"/>
</dbReference>
<reference evidence="14" key="1">
    <citation type="journal article" date="2015" name="Toxicon">
        <title>The transcriptomic and proteomic basis for the evolution of a novel venom phenotype within the Timber Rattlesnake (Crotalus horridus).</title>
        <authorList>
            <person name="Rokyta D.R."/>
            <person name="Wray K.P."/>
            <person name="McGivern J.J."/>
            <person name="Margres M.J."/>
        </authorList>
    </citation>
    <scope>NUCLEOTIDE SEQUENCE</scope>
    <source>
        <tissue evidence="14">Venom gland</tissue>
    </source>
</reference>
<dbReference type="EMBL" id="GBKC01000896">
    <property type="protein sequence ID" value="JAG45174.1"/>
    <property type="molecule type" value="Transcribed_RNA"/>
</dbReference>